<dbReference type="Pfam" id="PF01968">
    <property type="entry name" value="Hydantoinase_A"/>
    <property type="match status" value="1"/>
</dbReference>
<dbReference type="PANTHER" id="PTHR11365:SF23">
    <property type="entry name" value="HYPOTHETICAL 5-OXOPROLINASE (EUROFUNG)-RELATED"/>
    <property type="match status" value="1"/>
</dbReference>
<dbReference type="Proteomes" id="UP001060336">
    <property type="component" value="Chromosome"/>
</dbReference>
<dbReference type="GO" id="GO:0017168">
    <property type="term" value="F:5-oxoprolinase (ATP-hydrolyzing) activity"/>
    <property type="evidence" value="ECO:0007669"/>
    <property type="project" value="TreeGrafter"/>
</dbReference>
<dbReference type="Pfam" id="PF05378">
    <property type="entry name" value="Hydant_A_N"/>
    <property type="match status" value="1"/>
</dbReference>
<dbReference type="KEGG" id="naci:NUH88_01155"/>
<evidence type="ECO:0000313" key="5">
    <source>
        <dbReference type="Proteomes" id="UP001060336"/>
    </source>
</evidence>
<accession>A0A9J7AVJ2</accession>
<dbReference type="InterPro" id="IPR045079">
    <property type="entry name" value="Oxoprolinase-like"/>
</dbReference>
<dbReference type="EMBL" id="CP102480">
    <property type="protein sequence ID" value="UUX50308.1"/>
    <property type="molecule type" value="Genomic_DNA"/>
</dbReference>
<feature type="domain" description="Hydantoinase/oxoprolinase N-terminal" evidence="2">
    <location>
        <begin position="9"/>
        <end position="184"/>
    </location>
</feature>
<gene>
    <name evidence="4" type="ORF">NUH88_01155</name>
</gene>
<protein>
    <submittedName>
        <fullName evidence="4">Hydantoinase/oxoprolinase family protein</fullName>
    </submittedName>
</protein>
<sequence>MSESSIRGRLAVDVGGTFTDVALEFGPKRYTAKVLTTPAMPERGVMNGIEKALEVANANPADIGLLIHGTTLATNALIERKGAKTALITTEGLRDSVEMAFENRFEQYDINIDRPDPLVPRNLRWPVRERLNFKGEVLIPLDESSVEALVPLIDKHEIGSIAVGLIHSYANGAHEERVGEILSKARPDLSITLSSEVCPEIREYERQSTASANAYVRPIMSRYLGILREDLKKRGFDCPVLLMTSGGGLTSLDTAMRFPIRLVESGPAGGAILASEIARECDLSSVVSFDMGGTTAKICLLDDFLPQMTRTFEVARVYRNMKGSGWPVRIPAIEMVEIGAGGGSLATIDKLGRIAVGPESAGADPGPASYDQGGTQPAVTDADVVLGKIDPEKFAGGSVALKPEKAEAALKAEIGEKMGLTPALSAFGVCEIVDENMANAARVHAIEWGKDIAARAMIAFGGAAPLHAARLAEKLDIPTVVVPTGAGVGSAIGFLRAPISYEVVRSRYMKLSDFDAGAANALLAEMGEEARAIVESGAQGAKLAEGRTAFMRYVGQGHEIAVQLPAGALTAEHAEEIRAAFETEYKRLYGRIIPGPEPEILSWTLNMTAPSPETETELMAPKGGEAIPTGSRKLFDPATSDYVDAAIYWRDDLPVGAKISGPALVAEAQTTTVVTSVFDAAVNELGYLVLTRKSAA</sequence>
<evidence type="ECO:0000259" key="2">
    <source>
        <dbReference type="Pfam" id="PF05378"/>
    </source>
</evidence>
<keyword evidence="5" id="KW-1185">Reference proteome</keyword>
<dbReference type="RefSeq" id="WP_257769449.1">
    <property type="nucleotide sequence ID" value="NZ_CP102480.1"/>
</dbReference>
<evidence type="ECO:0000259" key="1">
    <source>
        <dbReference type="Pfam" id="PF01968"/>
    </source>
</evidence>
<organism evidence="4 5">
    <name type="scientific">Nisaea acidiphila</name>
    <dbReference type="NCBI Taxonomy" id="1862145"/>
    <lineage>
        <taxon>Bacteria</taxon>
        <taxon>Pseudomonadati</taxon>
        <taxon>Pseudomonadota</taxon>
        <taxon>Alphaproteobacteria</taxon>
        <taxon>Rhodospirillales</taxon>
        <taxon>Thalassobaculaceae</taxon>
        <taxon>Nisaea</taxon>
    </lineage>
</organism>
<feature type="domain" description="Hydantoinase A/oxoprolinase" evidence="1">
    <location>
        <begin position="206"/>
        <end position="501"/>
    </location>
</feature>
<dbReference type="Pfam" id="PF19278">
    <property type="entry name" value="Hydant_A_C"/>
    <property type="match status" value="1"/>
</dbReference>
<dbReference type="GO" id="GO:0005829">
    <property type="term" value="C:cytosol"/>
    <property type="evidence" value="ECO:0007669"/>
    <property type="project" value="TreeGrafter"/>
</dbReference>
<dbReference type="AlphaFoldDB" id="A0A9J7AVJ2"/>
<reference evidence="4" key="1">
    <citation type="submission" date="2022-08" db="EMBL/GenBank/DDBJ databases">
        <title>Nisaea acidiphila sp. nov., isolated from a marine algal debris and emended description of the genus Nisaea Urios et al. 2008.</title>
        <authorList>
            <person name="Kwon K."/>
        </authorList>
    </citation>
    <scope>NUCLEOTIDE SEQUENCE</scope>
    <source>
        <strain evidence="4">MEBiC11861</strain>
    </source>
</reference>
<evidence type="ECO:0000313" key="4">
    <source>
        <dbReference type="EMBL" id="UUX50308.1"/>
    </source>
</evidence>
<feature type="domain" description="Acetophenone carboxylase-like C-terminal" evidence="3">
    <location>
        <begin position="547"/>
        <end position="684"/>
    </location>
</feature>
<dbReference type="PANTHER" id="PTHR11365">
    <property type="entry name" value="5-OXOPROLINASE RELATED"/>
    <property type="match status" value="1"/>
</dbReference>
<dbReference type="GO" id="GO:0006749">
    <property type="term" value="P:glutathione metabolic process"/>
    <property type="evidence" value="ECO:0007669"/>
    <property type="project" value="TreeGrafter"/>
</dbReference>
<proteinExistence type="predicted"/>
<dbReference type="InterPro" id="IPR002821">
    <property type="entry name" value="Hydantoinase_A"/>
</dbReference>
<dbReference type="InterPro" id="IPR049517">
    <property type="entry name" value="ACX-like_C"/>
</dbReference>
<dbReference type="InterPro" id="IPR008040">
    <property type="entry name" value="Hydant_A_N"/>
</dbReference>
<evidence type="ECO:0000259" key="3">
    <source>
        <dbReference type="Pfam" id="PF19278"/>
    </source>
</evidence>
<name>A0A9J7AVJ2_9PROT</name>